<sequence length="137" mass="14381">MAAPVYLKAIDAVYLPDSRITVCLEANRSIVLYTGVVKVGFLGVVPSPSAPLQTSPDKQSGPSSSPSFLLPLVVRPSNSDVAASSARGQISQLMSMFSTDKSVPSTPPLSPSGSSRYAYSDTALQKNLQIVVSCLTF</sequence>
<dbReference type="EMBL" id="UYRU01115579">
    <property type="protein sequence ID" value="VDN45257.1"/>
    <property type="molecule type" value="Genomic_DNA"/>
</dbReference>
<evidence type="ECO:0000313" key="2">
    <source>
        <dbReference type="EMBL" id="VDN45257.1"/>
    </source>
</evidence>
<reference evidence="2 3" key="1">
    <citation type="submission" date="2018-11" db="EMBL/GenBank/DDBJ databases">
        <authorList>
            <consortium name="Pathogen Informatics"/>
        </authorList>
    </citation>
    <scope>NUCLEOTIDE SEQUENCE [LARGE SCALE GENOMIC DNA]</scope>
</reference>
<dbReference type="OrthoDB" id="26401at2759"/>
<name>A0A3P7PKM1_DIBLA</name>
<accession>A0A3P7PKM1</accession>
<evidence type="ECO:0000313" key="3">
    <source>
        <dbReference type="Proteomes" id="UP000281553"/>
    </source>
</evidence>
<organism evidence="2 3">
    <name type="scientific">Dibothriocephalus latus</name>
    <name type="common">Fish tapeworm</name>
    <name type="synonym">Diphyllobothrium latum</name>
    <dbReference type="NCBI Taxonomy" id="60516"/>
    <lineage>
        <taxon>Eukaryota</taxon>
        <taxon>Metazoa</taxon>
        <taxon>Spiralia</taxon>
        <taxon>Lophotrochozoa</taxon>
        <taxon>Platyhelminthes</taxon>
        <taxon>Cestoda</taxon>
        <taxon>Eucestoda</taxon>
        <taxon>Diphyllobothriidea</taxon>
        <taxon>Diphyllobothriidae</taxon>
        <taxon>Dibothriocephalus</taxon>
    </lineage>
</organism>
<feature type="compositionally biased region" description="Low complexity" evidence="1">
    <location>
        <begin position="55"/>
        <end position="68"/>
    </location>
</feature>
<dbReference type="AlphaFoldDB" id="A0A3P7PKM1"/>
<evidence type="ECO:0000256" key="1">
    <source>
        <dbReference type="SAM" id="MobiDB-lite"/>
    </source>
</evidence>
<gene>
    <name evidence="2" type="ORF">DILT_LOCUS19559</name>
</gene>
<keyword evidence="3" id="KW-1185">Reference proteome</keyword>
<protein>
    <submittedName>
        <fullName evidence="2">Uncharacterized protein</fullName>
    </submittedName>
</protein>
<feature type="region of interest" description="Disordered" evidence="1">
    <location>
        <begin position="49"/>
        <end position="68"/>
    </location>
</feature>
<proteinExistence type="predicted"/>
<dbReference type="Proteomes" id="UP000281553">
    <property type="component" value="Unassembled WGS sequence"/>
</dbReference>